<keyword evidence="2" id="KW-1185">Reference proteome</keyword>
<gene>
    <name evidence="1" type="ORF">DL546_001712</name>
</gene>
<sequence length="107" mass="11881">MNNTKLPKNHFSTSARVHPSYLPYLQPQSSLGRSARAVKWIPPALALAYGASYAVSTYQQMNRASAAAESQAEAARRQLLLDDAYGDRSSLEGLERAMRFYEAQSKE</sequence>
<dbReference type="STRING" id="177199.A0A420XWG5"/>
<dbReference type="Proteomes" id="UP000275385">
    <property type="component" value="Unassembled WGS sequence"/>
</dbReference>
<protein>
    <submittedName>
        <fullName evidence="1">Uncharacterized protein</fullName>
    </submittedName>
</protein>
<comment type="caution">
    <text evidence="1">The sequence shown here is derived from an EMBL/GenBank/DDBJ whole genome shotgun (WGS) entry which is preliminary data.</text>
</comment>
<evidence type="ECO:0000313" key="1">
    <source>
        <dbReference type="EMBL" id="RKU39995.1"/>
    </source>
</evidence>
<reference evidence="1 2" key="1">
    <citation type="submission" date="2018-08" db="EMBL/GenBank/DDBJ databases">
        <title>Draft genome of the lignicolous fungus Coniochaeta pulveracea.</title>
        <authorList>
            <person name="Borstlap C.J."/>
            <person name="De Witt R.N."/>
            <person name="Botha A."/>
            <person name="Volschenk H."/>
        </authorList>
    </citation>
    <scope>NUCLEOTIDE SEQUENCE [LARGE SCALE GENOMIC DNA]</scope>
    <source>
        <strain evidence="1 2">CAB683</strain>
    </source>
</reference>
<evidence type="ECO:0000313" key="2">
    <source>
        <dbReference type="Proteomes" id="UP000275385"/>
    </source>
</evidence>
<proteinExistence type="predicted"/>
<dbReference type="OrthoDB" id="4338954at2759"/>
<accession>A0A420XWG5</accession>
<dbReference type="EMBL" id="QVQW01000128">
    <property type="protein sequence ID" value="RKU39995.1"/>
    <property type="molecule type" value="Genomic_DNA"/>
</dbReference>
<name>A0A420XWG5_9PEZI</name>
<organism evidence="1 2">
    <name type="scientific">Coniochaeta pulveracea</name>
    <dbReference type="NCBI Taxonomy" id="177199"/>
    <lineage>
        <taxon>Eukaryota</taxon>
        <taxon>Fungi</taxon>
        <taxon>Dikarya</taxon>
        <taxon>Ascomycota</taxon>
        <taxon>Pezizomycotina</taxon>
        <taxon>Sordariomycetes</taxon>
        <taxon>Sordariomycetidae</taxon>
        <taxon>Coniochaetales</taxon>
        <taxon>Coniochaetaceae</taxon>
        <taxon>Coniochaeta</taxon>
    </lineage>
</organism>
<dbReference type="AlphaFoldDB" id="A0A420XWG5"/>